<keyword evidence="4 7" id="KW-0833">Ubl conjugation pathway</keyword>
<evidence type="ECO:0000256" key="4">
    <source>
        <dbReference type="ARBA" id="ARBA00022786"/>
    </source>
</evidence>
<dbReference type="CDD" id="cd09616">
    <property type="entry name" value="Peptidase_C12_UCH_L1_L3"/>
    <property type="match status" value="1"/>
</dbReference>
<evidence type="ECO:0000256" key="1">
    <source>
        <dbReference type="ARBA" id="ARBA00000707"/>
    </source>
</evidence>
<keyword evidence="6 7" id="KW-0788">Thiol protease</keyword>
<dbReference type="InterPro" id="IPR038765">
    <property type="entry name" value="Papain-like_cys_pep_sf"/>
</dbReference>
<dbReference type="PRINTS" id="PR00707">
    <property type="entry name" value="UBCTHYDRLASE"/>
</dbReference>
<evidence type="ECO:0000256" key="2">
    <source>
        <dbReference type="ARBA" id="ARBA00009326"/>
    </source>
</evidence>
<feature type="site" description="Transition state stabilizer" evidence="7">
    <location>
        <position position="103"/>
    </location>
</feature>
<reference evidence="10 11" key="1">
    <citation type="submission" date="2017-10" db="EMBL/GenBank/DDBJ databases">
        <title>Development of genomic resources for the powdery mildew, Erysiphe pulchra.</title>
        <authorList>
            <person name="Wadl P.A."/>
            <person name="Mack B.M."/>
            <person name="Moore G."/>
            <person name="Beltz S.B."/>
        </authorList>
    </citation>
    <scope>NUCLEOTIDE SEQUENCE [LARGE SCALE GENOMIC DNA]</scope>
    <source>
        <strain evidence="10">Cflorida</strain>
    </source>
</reference>
<evidence type="ECO:0000313" key="11">
    <source>
        <dbReference type="Proteomes" id="UP000237438"/>
    </source>
</evidence>
<comment type="caution">
    <text evidence="10">The sequence shown here is derived from an EMBL/GenBank/DDBJ whole genome shotgun (WGS) entry which is preliminary data.</text>
</comment>
<sequence>MSSSLEAHPKADNKKKRKAFVPIENNPEVLSALSYSLGLSSELSFYDVFSIEDADLLAFIPRPAIALLLVFPVSKAYEEFRLYEEQNDLNYDKASQDIIWYKQTIHNSCGIMAILHALSNGEPRKFIKPNSDLDKLIKKAIPLGPDERAELVYNFEAIETAHEDAACQGQSPAPKAEEELDLHYVCFTKGEDNVLWELDGRRKGPLNRGKLGAKDDLLSEKSLELSVRSFLKREETAGNGEIRFSLMVLAPNSKTDSEAK</sequence>
<dbReference type="PANTHER" id="PTHR10589">
    <property type="entry name" value="UBIQUITIN CARBOXYL-TERMINAL HYDROLASE"/>
    <property type="match status" value="1"/>
</dbReference>
<gene>
    <name evidence="10" type="ORF">EPUL_000232</name>
</gene>
<keyword evidence="11" id="KW-1185">Reference proteome</keyword>
<feature type="active site" description="Nucleophile" evidence="7">
    <location>
        <position position="109"/>
    </location>
</feature>
<dbReference type="Gene3D" id="3.40.532.10">
    <property type="entry name" value="Peptidase C12, ubiquitin carboxyl-terminal hydrolase"/>
    <property type="match status" value="1"/>
</dbReference>
<comment type="catalytic activity">
    <reaction evidence="1 7 8">
        <text>Thiol-dependent hydrolysis of ester, thioester, amide, peptide and isopeptide bonds formed by the C-terminal Gly of ubiquitin (a 76-residue protein attached to proteins as an intracellular targeting signal).</text>
        <dbReference type="EC" id="3.4.19.12"/>
    </reaction>
</comment>
<dbReference type="Pfam" id="PF01088">
    <property type="entry name" value="Peptidase_C12"/>
    <property type="match status" value="1"/>
</dbReference>
<name>A0A2S4Q157_9PEZI</name>
<dbReference type="GO" id="GO:0006511">
    <property type="term" value="P:ubiquitin-dependent protein catabolic process"/>
    <property type="evidence" value="ECO:0007669"/>
    <property type="project" value="UniProtKB-UniRule"/>
</dbReference>
<dbReference type="InterPro" id="IPR036959">
    <property type="entry name" value="Peptidase_C12_UCH_sf"/>
</dbReference>
<dbReference type="PANTHER" id="PTHR10589:SF17">
    <property type="entry name" value="UBIQUITIN CARBOXYL-TERMINAL HYDROLASE"/>
    <property type="match status" value="1"/>
</dbReference>
<dbReference type="AlphaFoldDB" id="A0A2S4Q157"/>
<evidence type="ECO:0000256" key="3">
    <source>
        <dbReference type="ARBA" id="ARBA00022670"/>
    </source>
</evidence>
<evidence type="ECO:0000259" key="9">
    <source>
        <dbReference type="PROSITE" id="PS52048"/>
    </source>
</evidence>
<dbReference type="STRING" id="225359.A0A2S4Q157"/>
<dbReference type="FunFam" id="3.40.532.10:FF:000008">
    <property type="entry name" value="Ubiquitin carboxyl-terminal hydrolase"/>
    <property type="match status" value="1"/>
</dbReference>
<evidence type="ECO:0000256" key="7">
    <source>
        <dbReference type="PROSITE-ProRule" id="PRU01393"/>
    </source>
</evidence>
<dbReference type="OrthoDB" id="427186at2759"/>
<dbReference type="GO" id="GO:0005737">
    <property type="term" value="C:cytoplasm"/>
    <property type="evidence" value="ECO:0007669"/>
    <property type="project" value="TreeGrafter"/>
</dbReference>
<accession>A0A2S4Q157</accession>
<keyword evidence="5 7" id="KW-0378">Hydrolase</keyword>
<dbReference type="InterPro" id="IPR001578">
    <property type="entry name" value="Peptidase_C12_UCH"/>
</dbReference>
<proteinExistence type="inferred from homology"/>
<protein>
    <recommendedName>
        <fullName evidence="8">Ubiquitin carboxyl-terminal hydrolase</fullName>
        <ecNumber evidence="8">3.4.19.12</ecNumber>
    </recommendedName>
</protein>
<comment type="similarity">
    <text evidence="2 7 8">Belongs to the peptidase C12 family.</text>
</comment>
<dbReference type="InterPro" id="IPR057254">
    <property type="entry name" value="UCH_AS"/>
</dbReference>
<evidence type="ECO:0000313" key="10">
    <source>
        <dbReference type="EMBL" id="POS87977.1"/>
    </source>
</evidence>
<dbReference type="EC" id="3.4.19.12" evidence="8"/>
<dbReference type="Proteomes" id="UP000237438">
    <property type="component" value="Unassembled WGS sequence"/>
</dbReference>
<keyword evidence="3 7" id="KW-0645">Protease</keyword>
<evidence type="ECO:0000256" key="8">
    <source>
        <dbReference type="RuleBase" id="RU361215"/>
    </source>
</evidence>
<organism evidence="10 11">
    <name type="scientific">Erysiphe pulchra</name>
    <dbReference type="NCBI Taxonomy" id="225359"/>
    <lineage>
        <taxon>Eukaryota</taxon>
        <taxon>Fungi</taxon>
        <taxon>Dikarya</taxon>
        <taxon>Ascomycota</taxon>
        <taxon>Pezizomycotina</taxon>
        <taxon>Leotiomycetes</taxon>
        <taxon>Erysiphales</taxon>
        <taxon>Erysiphaceae</taxon>
        <taxon>Erysiphe</taxon>
    </lineage>
</organism>
<feature type="site" description="Important for enzyme activity" evidence="7">
    <location>
        <position position="199"/>
    </location>
</feature>
<dbReference type="SUPFAM" id="SSF54001">
    <property type="entry name" value="Cysteine proteinases"/>
    <property type="match status" value="1"/>
</dbReference>
<dbReference type="PROSITE" id="PS00140">
    <property type="entry name" value="UCH_1"/>
    <property type="match status" value="1"/>
</dbReference>
<feature type="domain" description="UCH catalytic" evidence="9">
    <location>
        <begin position="19"/>
        <end position="251"/>
    </location>
</feature>
<evidence type="ECO:0000256" key="5">
    <source>
        <dbReference type="ARBA" id="ARBA00022801"/>
    </source>
</evidence>
<dbReference type="GO" id="GO:0004843">
    <property type="term" value="F:cysteine-type deubiquitinase activity"/>
    <property type="evidence" value="ECO:0007669"/>
    <property type="project" value="UniProtKB-UniRule"/>
</dbReference>
<dbReference type="GO" id="GO:0016579">
    <property type="term" value="P:protein deubiquitination"/>
    <property type="evidence" value="ECO:0007669"/>
    <property type="project" value="TreeGrafter"/>
</dbReference>
<feature type="active site" description="Proton donor" evidence="7">
    <location>
        <position position="183"/>
    </location>
</feature>
<dbReference type="EMBL" id="PEDP01000046">
    <property type="protein sequence ID" value="POS87977.1"/>
    <property type="molecule type" value="Genomic_DNA"/>
</dbReference>
<dbReference type="PROSITE" id="PS52048">
    <property type="entry name" value="UCH_DOMAIN"/>
    <property type="match status" value="1"/>
</dbReference>
<evidence type="ECO:0000256" key="6">
    <source>
        <dbReference type="ARBA" id="ARBA00022807"/>
    </source>
</evidence>